<dbReference type="AlphaFoldDB" id="A0AAN9MAA2"/>
<evidence type="ECO:0000313" key="2">
    <source>
        <dbReference type="Proteomes" id="UP001367508"/>
    </source>
</evidence>
<comment type="caution">
    <text evidence="1">The sequence shown here is derived from an EMBL/GenBank/DDBJ whole genome shotgun (WGS) entry which is preliminary data.</text>
</comment>
<dbReference type="EMBL" id="JAYMYQ010000002">
    <property type="protein sequence ID" value="KAK7349209.1"/>
    <property type="molecule type" value="Genomic_DNA"/>
</dbReference>
<reference evidence="1 2" key="1">
    <citation type="submission" date="2024-01" db="EMBL/GenBank/DDBJ databases">
        <title>The genomes of 5 underutilized Papilionoideae crops provide insights into root nodulation and disease resistanc.</title>
        <authorList>
            <person name="Jiang F."/>
        </authorList>
    </citation>
    <scope>NUCLEOTIDE SEQUENCE [LARGE SCALE GENOMIC DNA]</scope>
    <source>
        <strain evidence="1">LVBAO_FW01</strain>
        <tissue evidence="1">Leaves</tissue>
    </source>
</reference>
<name>A0AAN9MAA2_CANGL</name>
<gene>
    <name evidence="1" type="ORF">VNO77_06389</name>
</gene>
<keyword evidence="2" id="KW-1185">Reference proteome</keyword>
<dbReference type="Proteomes" id="UP001367508">
    <property type="component" value="Unassembled WGS sequence"/>
</dbReference>
<organism evidence="1 2">
    <name type="scientific">Canavalia gladiata</name>
    <name type="common">Sword bean</name>
    <name type="synonym">Dolichos gladiatus</name>
    <dbReference type="NCBI Taxonomy" id="3824"/>
    <lineage>
        <taxon>Eukaryota</taxon>
        <taxon>Viridiplantae</taxon>
        <taxon>Streptophyta</taxon>
        <taxon>Embryophyta</taxon>
        <taxon>Tracheophyta</taxon>
        <taxon>Spermatophyta</taxon>
        <taxon>Magnoliopsida</taxon>
        <taxon>eudicotyledons</taxon>
        <taxon>Gunneridae</taxon>
        <taxon>Pentapetalae</taxon>
        <taxon>rosids</taxon>
        <taxon>fabids</taxon>
        <taxon>Fabales</taxon>
        <taxon>Fabaceae</taxon>
        <taxon>Papilionoideae</taxon>
        <taxon>50 kb inversion clade</taxon>
        <taxon>NPAAA clade</taxon>
        <taxon>indigoferoid/millettioid clade</taxon>
        <taxon>Phaseoleae</taxon>
        <taxon>Canavalia</taxon>
    </lineage>
</organism>
<proteinExistence type="predicted"/>
<accession>A0AAN9MAA2</accession>
<evidence type="ECO:0000313" key="1">
    <source>
        <dbReference type="EMBL" id="KAK7349209.1"/>
    </source>
</evidence>
<protein>
    <submittedName>
        <fullName evidence="1">Uncharacterized protein</fullName>
    </submittedName>
</protein>
<sequence>MITCPFYRQHWFRESSRRRLLFPFSILLFARPFFLYSPASDFVCSEIYEGMELELKLLYYSEAEPNKISLINCSAIAPRMRYFTSYIRCTDTAIGAPIMMKKI</sequence>